<dbReference type="InterPro" id="IPR029044">
    <property type="entry name" value="Nucleotide-diphossugar_trans"/>
</dbReference>
<gene>
    <name evidence="1" type="ORF">UFOVP692_51</name>
</gene>
<organism evidence="1">
    <name type="scientific">uncultured Caudovirales phage</name>
    <dbReference type="NCBI Taxonomy" id="2100421"/>
    <lineage>
        <taxon>Viruses</taxon>
        <taxon>Duplodnaviria</taxon>
        <taxon>Heunggongvirae</taxon>
        <taxon>Uroviricota</taxon>
        <taxon>Caudoviricetes</taxon>
        <taxon>Peduoviridae</taxon>
        <taxon>Maltschvirus</taxon>
        <taxon>Maltschvirus maltsch</taxon>
    </lineage>
</organism>
<reference evidence="1" key="1">
    <citation type="submission" date="2020-04" db="EMBL/GenBank/DDBJ databases">
        <authorList>
            <person name="Chiriac C."/>
            <person name="Salcher M."/>
            <person name="Ghai R."/>
            <person name="Kavagutti S V."/>
        </authorList>
    </citation>
    <scope>NUCLEOTIDE SEQUENCE</scope>
</reference>
<evidence type="ECO:0008006" key="2">
    <source>
        <dbReference type="Google" id="ProtNLM"/>
    </source>
</evidence>
<dbReference type="Gene3D" id="3.90.550.10">
    <property type="entry name" value="Spore Coat Polysaccharide Biosynthesis Protein SpsA, Chain A"/>
    <property type="match status" value="1"/>
</dbReference>
<protein>
    <recommendedName>
        <fullName evidence="2">Glycosyltransferase 2-like</fullName>
    </recommendedName>
</protein>
<accession>A0A6J5NG47</accession>
<dbReference type="EMBL" id="LR796658">
    <property type="protein sequence ID" value="CAB4157893.1"/>
    <property type="molecule type" value="Genomic_DNA"/>
</dbReference>
<name>A0A6J5NG47_9CAUD</name>
<proteinExistence type="predicted"/>
<evidence type="ECO:0000313" key="1">
    <source>
        <dbReference type="EMBL" id="CAB4157893.1"/>
    </source>
</evidence>
<dbReference type="SUPFAM" id="SSF53448">
    <property type="entry name" value="Nucleotide-diphospho-sugar transferases"/>
    <property type="match status" value="1"/>
</dbReference>
<sequence length="214" mass="24503">MIPVLGFAVYSQFSKADRLLASIDYPVEHLVIVDNSGQKSWQPKKPENVKNLWFLQIPFGLGLVGAWNLIIKSTPYAPYWVLVNDDASFERGALEIIAEKVDPEALNFVDIIPQWSCVVFGEGAIAKAGLYDERFYPLYFDDNDLHRRMENAGVKVHQIQAKVHHENSSSLAGKTEQNNRTYDSNRKLLDKKIIENDFSAGYWDLTVRRANRWD</sequence>